<dbReference type="RefSeq" id="WP_179431516.1">
    <property type="nucleotide sequence ID" value="NZ_BAABLC010000007.1"/>
</dbReference>
<organism evidence="1 2">
    <name type="scientific">Microbacterium pseudoresistens</name>
    <dbReference type="NCBI Taxonomy" id="640634"/>
    <lineage>
        <taxon>Bacteria</taxon>
        <taxon>Bacillati</taxon>
        <taxon>Actinomycetota</taxon>
        <taxon>Actinomycetes</taxon>
        <taxon>Micrococcales</taxon>
        <taxon>Microbacteriaceae</taxon>
        <taxon>Microbacterium</taxon>
    </lineage>
</organism>
<dbReference type="InterPro" id="IPR009282">
    <property type="entry name" value="DUF937"/>
</dbReference>
<dbReference type="Proteomes" id="UP000552045">
    <property type="component" value="Unassembled WGS sequence"/>
</dbReference>
<comment type="caution">
    <text evidence="1">The sequence shown here is derived from an EMBL/GenBank/DDBJ whole genome shotgun (WGS) entry which is preliminary data.</text>
</comment>
<accession>A0A7Y9EVA4</accession>
<dbReference type="EMBL" id="JACCBH010000001">
    <property type="protein sequence ID" value="NYD53735.1"/>
    <property type="molecule type" value="Genomic_DNA"/>
</dbReference>
<keyword evidence="2" id="KW-1185">Reference proteome</keyword>
<reference evidence="1 2" key="1">
    <citation type="submission" date="2020-07" db="EMBL/GenBank/DDBJ databases">
        <title>Sequencing the genomes of 1000 actinobacteria strains.</title>
        <authorList>
            <person name="Klenk H.-P."/>
        </authorList>
    </citation>
    <scope>NUCLEOTIDE SEQUENCE [LARGE SCALE GENOMIC DNA]</scope>
    <source>
        <strain evidence="1 2">DSM 22185</strain>
    </source>
</reference>
<gene>
    <name evidence="1" type="ORF">BKA02_000790</name>
</gene>
<protein>
    <recommendedName>
        <fullName evidence="3">DUF937 domain-containing protein</fullName>
    </recommendedName>
</protein>
<proteinExistence type="predicted"/>
<name>A0A7Y9EVA4_9MICO</name>
<dbReference type="Pfam" id="PF06078">
    <property type="entry name" value="DUF937"/>
    <property type="match status" value="1"/>
</dbReference>
<dbReference type="AlphaFoldDB" id="A0A7Y9EVA4"/>
<evidence type="ECO:0000313" key="1">
    <source>
        <dbReference type="EMBL" id="NYD53735.1"/>
    </source>
</evidence>
<evidence type="ECO:0000313" key="2">
    <source>
        <dbReference type="Proteomes" id="UP000552045"/>
    </source>
</evidence>
<sequence length="210" mass="20008">MDINDIMKMIPIDDIAEKLGVDKDVATQAVQEGSQVIVGGLAKQAETPEGSSAIEQALSKHGGFSGAGSVADVDEADGEKIINHVFGGNQGQVAQAMTNEQTTAGIDFGKLLPILAPIVMGLIANHAKGQQPATADASAGGGGGGGIGDMIGGLLGGGGNNNAGGGGGGLDIGGILGNIGGMLGGGNNSGGGSGGIDIGGLLGGLLGGKK</sequence>
<evidence type="ECO:0008006" key="3">
    <source>
        <dbReference type="Google" id="ProtNLM"/>
    </source>
</evidence>